<gene>
    <name evidence="2" type="ORF">ACFQDM_10750</name>
</gene>
<name>A0ABW1SAV9_9PROT</name>
<dbReference type="EMBL" id="JBHSSW010000012">
    <property type="protein sequence ID" value="MFC6198564.1"/>
    <property type="molecule type" value="Genomic_DNA"/>
</dbReference>
<protein>
    <submittedName>
        <fullName evidence="2">Uncharacterized protein</fullName>
    </submittedName>
</protein>
<evidence type="ECO:0000313" key="2">
    <source>
        <dbReference type="EMBL" id="MFC6198564.1"/>
    </source>
</evidence>
<dbReference type="Proteomes" id="UP001596303">
    <property type="component" value="Unassembled WGS sequence"/>
</dbReference>
<dbReference type="RefSeq" id="WP_377378879.1">
    <property type="nucleotide sequence ID" value="NZ_JBHSSW010000012.1"/>
</dbReference>
<keyword evidence="3" id="KW-1185">Reference proteome</keyword>
<accession>A0ABW1SAV9</accession>
<reference evidence="3" key="1">
    <citation type="journal article" date="2019" name="Int. J. Syst. Evol. Microbiol.">
        <title>The Global Catalogue of Microorganisms (GCM) 10K type strain sequencing project: providing services to taxonomists for standard genome sequencing and annotation.</title>
        <authorList>
            <consortium name="The Broad Institute Genomics Platform"/>
            <consortium name="The Broad Institute Genome Sequencing Center for Infectious Disease"/>
            <person name="Wu L."/>
            <person name="Ma J."/>
        </authorList>
    </citation>
    <scope>NUCLEOTIDE SEQUENCE [LARGE SCALE GENOMIC DNA]</scope>
    <source>
        <strain evidence="3">CGMCC-1.15741</strain>
    </source>
</reference>
<feature type="chain" id="PRO_5045967912" evidence="1">
    <location>
        <begin position="22"/>
        <end position="197"/>
    </location>
</feature>
<evidence type="ECO:0000256" key="1">
    <source>
        <dbReference type="SAM" id="SignalP"/>
    </source>
</evidence>
<comment type="caution">
    <text evidence="2">The sequence shown here is derived from an EMBL/GenBank/DDBJ whole genome shotgun (WGS) entry which is preliminary data.</text>
</comment>
<feature type="signal peptide" evidence="1">
    <location>
        <begin position="1"/>
        <end position="21"/>
    </location>
</feature>
<sequence length="197" mass="21254">MKDYLFFPLALVLALAIVAAAALPGRDRLSCGSVSGAGTNYQTVTVSGDDLCRMEAAGQADIDLQRSNGSIQSTIITVGAGLLGDRPERNPHFRLAADLENVYAGSRIRVTVEARPGPESGATAFEVNYSAGQEGNSGWRAFDLQPDYQAYSFTWNVPERLIADQAVDYLAIRPVVPEKSRTVEIRSVKFDRLGASQ</sequence>
<evidence type="ECO:0000313" key="3">
    <source>
        <dbReference type="Proteomes" id="UP001596303"/>
    </source>
</evidence>
<organism evidence="2 3">
    <name type="scientific">Ponticaulis profundi</name>
    <dbReference type="NCBI Taxonomy" id="2665222"/>
    <lineage>
        <taxon>Bacteria</taxon>
        <taxon>Pseudomonadati</taxon>
        <taxon>Pseudomonadota</taxon>
        <taxon>Alphaproteobacteria</taxon>
        <taxon>Hyphomonadales</taxon>
        <taxon>Hyphomonadaceae</taxon>
        <taxon>Ponticaulis</taxon>
    </lineage>
</organism>
<keyword evidence="1" id="KW-0732">Signal</keyword>
<proteinExistence type="predicted"/>